<evidence type="ECO:0000256" key="1">
    <source>
        <dbReference type="ARBA" id="ARBA00004651"/>
    </source>
</evidence>
<dbReference type="Proteomes" id="UP000007812">
    <property type="component" value="Chromosome"/>
</dbReference>
<evidence type="ECO:0000313" key="7">
    <source>
        <dbReference type="EMBL" id="AEB94908.1"/>
    </source>
</evidence>
<reference evidence="7 8" key="1">
    <citation type="journal article" date="2011" name="J. Bacteriol.">
        <title>Complete genome sequence of Metallosphaera cuprina, a metal sulfide-oxidizing archaeon from a hot spring.</title>
        <authorList>
            <person name="Liu L.J."/>
            <person name="You X.Y."/>
            <person name="Zheng H."/>
            <person name="Wang S."/>
            <person name="Jiang C.Y."/>
            <person name="Liu S.J."/>
        </authorList>
    </citation>
    <scope>NUCLEOTIDE SEQUENCE [LARGE SCALE GENOMIC DNA]</scope>
    <source>
        <strain evidence="7 8">Ar-4</strain>
    </source>
</reference>
<dbReference type="AlphaFoldDB" id="F4G219"/>
<organism evidence="7 8">
    <name type="scientific">Metallosphaera cuprina (strain Ar-4)</name>
    <dbReference type="NCBI Taxonomy" id="1006006"/>
    <lineage>
        <taxon>Archaea</taxon>
        <taxon>Thermoproteota</taxon>
        <taxon>Thermoprotei</taxon>
        <taxon>Sulfolobales</taxon>
        <taxon>Sulfolobaceae</taxon>
        <taxon>Metallosphaera</taxon>
    </lineage>
</organism>
<comment type="subcellular location">
    <subcellularLocation>
        <location evidence="1">Cell membrane</location>
        <topology evidence="1">Multi-pass membrane protein</topology>
    </subcellularLocation>
</comment>
<dbReference type="EMBL" id="CP002656">
    <property type="protein sequence ID" value="AEB94908.1"/>
    <property type="molecule type" value="Genomic_DNA"/>
</dbReference>
<accession>F4G219</accession>
<evidence type="ECO:0000256" key="3">
    <source>
        <dbReference type="ARBA" id="ARBA00022692"/>
    </source>
</evidence>
<keyword evidence="8" id="KW-1185">Reference proteome</keyword>
<feature type="transmembrane region" description="Helical" evidence="6">
    <location>
        <begin position="94"/>
        <end position="118"/>
    </location>
</feature>
<name>F4G219_METCR</name>
<feature type="transmembrane region" description="Helical" evidence="6">
    <location>
        <begin position="59"/>
        <end position="82"/>
    </location>
</feature>
<keyword evidence="4 6" id="KW-1133">Transmembrane helix</keyword>
<evidence type="ECO:0000256" key="6">
    <source>
        <dbReference type="SAM" id="Phobius"/>
    </source>
</evidence>
<evidence type="ECO:0000256" key="2">
    <source>
        <dbReference type="ARBA" id="ARBA00022475"/>
    </source>
</evidence>
<protein>
    <submittedName>
        <fullName evidence="7">Hydrogenase 4 membrane component (E)-like protein</fullName>
    </submittedName>
</protein>
<dbReference type="InterPro" id="IPR038730">
    <property type="entry name" value="HyfE-like"/>
</dbReference>
<feature type="transmembrane region" description="Helical" evidence="6">
    <location>
        <begin position="124"/>
        <end position="142"/>
    </location>
</feature>
<feature type="transmembrane region" description="Helical" evidence="6">
    <location>
        <begin position="175"/>
        <end position="195"/>
    </location>
</feature>
<gene>
    <name evidence="7" type="ordered locus">Mcup_0803</name>
</gene>
<evidence type="ECO:0000313" key="8">
    <source>
        <dbReference type="Proteomes" id="UP000007812"/>
    </source>
</evidence>
<dbReference type="GO" id="GO:0005886">
    <property type="term" value="C:plasma membrane"/>
    <property type="evidence" value="ECO:0007669"/>
    <property type="project" value="UniProtKB-SubCell"/>
</dbReference>
<evidence type="ECO:0000256" key="5">
    <source>
        <dbReference type="ARBA" id="ARBA00023136"/>
    </source>
</evidence>
<dbReference type="KEGG" id="mcn:Mcup_0803"/>
<dbReference type="HOGENOM" id="CLU_088957_3_0_2"/>
<dbReference type="STRING" id="1006006.Mcup_0803"/>
<feature type="transmembrane region" description="Helical" evidence="6">
    <location>
        <begin position="6"/>
        <end position="23"/>
    </location>
</feature>
<dbReference type="OrthoDB" id="57556at2157"/>
<dbReference type="PANTHER" id="PTHR38601">
    <property type="entry name" value="HYDROGENASE-4 COMPONENT E"/>
    <property type="match status" value="1"/>
</dbReference>
<proteinExistence type="predicted"/>
<dbReference type="PATRIC" id="fig|1006006.8.peg.801"/>
<feature type="transmembrane region" description="Helical" evidence="6">
    <location>
        <begin position="151"/>
        <end position="169"/>
    </location>
</feature>
<dbReference type="RefSeq" id="WP_013737406.1">
    <property type="nucleotide sequence ID" value="NC_015435.1"/>
</dbReference>
<keyword evidence="5 6" id="KW-0472">Membrane</keyword>
<dbReference type="eggNOG" id="arCOG03626">
    <property type="taxonomic scope" value="Archaea"/>
</dbReference>
<sequence length="208" mass="23368">MDELSQEIILVISSLLPLTALYIQGQAYFVPAVKMIGIQSGVIASLAIFYYFLTGDPDLLILGGILIFTRVFLTPYILLRVIKYRTWDRERVKVLSSFLINVTFFLSITLVLLYAVLIRVIPEQYLVLLPLILFFQGMFLIASRKSTTAHILGYVELENSLVVMGIILIPPPLIIDATVFLDVLGLVVISSVIIVEKRDHEPEEELVG</sequence>
<keyword evidence="2" id="KW-1003">Cell membrane</keyword>
<feature type="transmembrane region" description="Helical" evidence="6">
    <location>
        <begin position="35"/>
        <end position="53"/>
    </location>
</feature>
<keyword evidence="3 6" id="KW-0812">Transmembrane</keyword>
<dbReference type="PANTHER" id="PTHR38601:SF1">
    <property type="entry name" value="HYDROGENASE-4 COMPONENT E"/>
    <property type="match status" value="1"/>
</dbReference>
<evidence type="ECO:0000256" key="4">
    <source>
        <dbReference type="ARBA" id="ARBA00022989"/>
    </source>
</evidence>
<dbReference type="GeneID" id="10492994"/>